<protein>
    <submittedName>
        <fullName evidence="1">Uncharacterized protein</fullName>
    </submittedName>
</protein>
<dbReference type="Pfam" id="PF26622">
    <property type="entry name" value="DUF8199"/>
    <property type="match status" value="1"/>
</dbReference>
<reference evidence="1 2" key="1">
    <citation type="journal article" date="2024" name="Appl. Environ. Microbiol.">
        <title>Pontiella agarivorans sp. nov., a novel marine anaerobic bacterium capable of degrading macroalgal polysaccharides and fixing nitrogen.</title>
        <authorList>
            <person name="Liu N."/>
            <person name="Kivenson V."/>
            <person name="Peng X."/>
            <person name="Cui Z."/>
            <person name="Lankiewicz T.S."/>
            <person name="Gosselin K.M."/>
            <person name="English C.J."/>
            <person name="Blair E.M."/>
            <person name="O'Malley M.A."/>
            <person name="Valentine D.L."/>
        </authorList>
    </citation>
    <scope>NUCLEOTIDE SEQUENCE [LARGE SCALE GENOMIC DNA]</scope>
    <source>
        <strain evidence="1 2">NLcol2</strain>
    </source>
</reference>
<accession>A0ABU5MYL2</accession>
<dbReference type="InterPro" id="IPR058512">
    <property type="entry name" value="DUF8199"/>
</dbReference>
<sequence>MNKARPFSAMKSRRQKLAVSSLVLGAFLFTVLINCMCGPYCAQTAAEDGLAKPVQNGCCSTHAPASEHSCCKHKAGETHCDEDIAEHALELSNPSVPVAVPATAIVEMVFFEPFKNAVFHVPVVCRYKEHAPPNYIQFQSFLI</sequence>
<proteinExistence type="predicted"/>
<evidence type="ECO:0000313" key="1">
    <source>
        <dbReference type="EMBL" id="MDZ8119267.1"/>
    </source>
</evidence>
<dbReference type="RefSeq" id="WP_322609051.1">
    <property type="nucleotide sequence ID" value="NZ_JARVCO010000010.1"/>
</dbReference>
<dbReference type="EMBL" id="JARVCO010000010">
    <property type="protein sequence ID" value="MDZ8119267.1"/>
    <property type="molecule type" value="Genomic_DNA"/>
</dbReference>
<evidence type="ECO:0000313" key="2">
    <source>
        <dbReference type="Proteomes" id="UP001290861"/>
    </source>
</evidence>
<keyword evidence="2" id="KW-1185">Reference proteome</keyword>
<comment type="caution">
    <text evidence="1">The sequence shown here is derived from an EMBL/GenBank/DDBJ whole genome shotgun (WGS) entry which is preliminary data.</text>
</comment>
<name>A0ABU5MYL2_9BACT</name>
<dbReference type="Proteomes" id="UP001290861">
    <property type="component" value="Unassembled WGS sequence"/>
</dbReference>
<gene>
    <name evidence="1" type="ORF">P9H32_11590</name>
</gene>
<organism evidence="1 2">
    <name type="scientific">Pontiella agarivorans</name>
    <dbReference type="NCBI Taxonomy" id="3038953"/>
    <lineage>
        <taxon>Bacteria</taxon>
        <taxon>Pseudomonadati</taxon>
        <taxon>Kiritimatiellota</taxon>
        <taxon>Kiritimatiellia</taxon>
        <taxon>Kiritimatiellales</taxon>
        <taxon>Pontiellaceae</taxon>
        <taxon>Pontiella</taxon>
    </lineage>
</organism>